<gene>
    <name evidence="1" type="ORF">MOE73_12105</name>
</gene>
<evidence type="ECO:0000313" key="2">
    <source>
        <dbReference type="Proteomes" id="UP001066455"/>
    </source>
</evidence>
<organism evidence="1 2">
    <name type="scientific">Bacillus haynesii</name>
    <dbReference type="NCBI Taxonomy" id="1925021"/>
    <lineage>
        <taxon>Bacteria</taxon>
        <taxon>Bacillati</taxon>
        <taxon>Bacillota</taxon>
        <taxon>Bacilli</taxon>
        <taxon>Bacillales</taxon>
        <taxon>Bacillaceae</taxon>
        <taxon>Bacillus</taxon>
    </lineage>
</organism>
<dbReference type="EMBL" id="JALAXI010000010">
    <property type="protein sequence ID" value="MCY9280808.1"/>
    <property type="molecule type" value="Genomic_DNA"/>
</dbReference>
<name>A0AA90J5I7_9BACI</name>
<dbReference type="AlphaFoldDB" id="A0AA90J5I7"/>
<comment type="caution">
    <text evidence="1">The sequence shown here is derived from an EMBL/GenBank/DDBJ whole genome shotgun (WGS) entry which is preliminary data.</text>
</comment>
<proteinExistence type="predicted"/>
<reference evidence="1" key="1">
    <citation type="submission" date="2022-02" db="EMBL/GenBank/DDBJ databases">
        <title>Crop Bioprotection Bacillus Genome Sequencing.</title>
        <authorList>
            <person name="Dunlap C."/>
        </authorList>
    </citation>
    <scope>NUCLEOTIDE SEQUENCE</scope>
    <source>
        <strain evidence="1">T20C14</strain>
    </source>
</reference>
<sequence length="182" mass="21647">MKKTARADRLEIALDNLNYEWSYVQLCKLIDYWYDGKSLYDASDLLRRKPDELLILIVDLAKRRILPHRPYGIAANPRIWIGPQRMITKKNGVRQLFIESPVYIPFLENNFIWYEQELYRFRDLWNRGQSIIKIAKSFKREIEELLFLVIDQGNKGMIQPRSGGLLGEEASEQDKRRFKIIV</sequence>
<dbReference type="Proteomes" id="UP001066455">
    <property type="component" value="Unassembled WGS sequence"/>
</dbReference>
<dbReference type="RefSeq" id="WP_268305397.1">
    <property type="nucleotide sequence ID" value="NZ_JALAXI010000010.1"/>
</dbReference>
<evidence type="ECO:0000313" key="1">
    <source>
        <dbReference type="EMBL" id="MCY9280808.1"/>
    </source>
</evidence>
<protein>
    <submittedName>
        <fullName evidence="1">Uncharacterized protein</fullName>
    </submittedName>
</protein>
<accession>A0AA90J5I7</accession>